<evidence type="ECO:0000259" key="12">
    <source>
        <dbReference type="PROSITE" id="PS50112"/>
    </source>
</evidence>
<dbReference type="CDD" id="cd01949">
    <property type="entry name" value="GGDEF"/>
    <property type="match status" value="1"/>
</dbReference>
<dbReference type="InterPro" id="IPR029787">
    <property type="entry name" value="Nucleotide_cyclase"/>
</dbReference>
<evidence type="ECO:0000259" key="14">
    <source>
        <dbReference type="PROSITE" id="PS50839"/>
    </source>
</evidence>
<dbReference type="GO" id="GO:0007165">
    <property type="term" value="P:signal transduction"/>
    <property type="evidence" value="ECO:0007669"/>
    <property type="project" value="UniProtKB-ARBA"/>
</dbReference>
<dbReference type="SMART" id="SM00086">
    <property type="entry name" value="PAC"/>
    <property type="match status" value="1"/>
</dbReference>
<dbReference type="PROSITE" id="PS50887">
    <property type="entry name" value="GGDEF"/>
    <property type="match status" value="1"/>
</dbReference>
<dbReference type="GO" id="GO:0006355">
    <property type="term" value="P:regulation of DNA-templated transcription"/>
    <property type="evidence" value="ECO:0007669"/>
    <property type="project" value="InterPro"/>
</dbReference>
<dbReference type="Pfam" id="PF03924">
    <property type="entry name" value="CHASE"/>
    <property type="match status" value="1"/>
</dbReference>
<dbReference type="EMBL" id="PSNW01000002">
    <property type="protein sequence ID" value="PPE75268.1"/>
    <property type="molecule type" value="Genomic_DNA"/>
</dbReference>
<evidence type="ECO:0000256" key="10">
    <source>
        <dbReference type="SAM" id="MobiDB-lite"/>
    </source>
</evidence>
<dbReference type="FunFam" id="3.20.20.450:FF:000001">
    <property type="entry name" value="Cyclic di-GMP phosphodiesterase yahA"/>
    <property type="match status" value="1"/>
</dbReference>
<feature type="domain" description="PAS" evidence="12">
    <location>
        <begin position="549"/>
        <end position="619"/>
    </location>
</feature>
<feature type="transmembrane region" description="Helical" evidence="11">
    <location>
        <begin position="64"/>
        <end position="84"/>
    </location>
</feature>
<feature type="transmembrane region" description="Helical" evidence="11">
    <location>
        <begin position="158"/>
        <end position="180"/>
    </location>
</feature>
<dbReference type="Gene3D" id="3.30.70.270">
    <property type="match status" value="1"/>
</dbReference>
<evidence type="ECO:0000256" key="4">
    <source>
        <dbReference type="ARBA" id="ARBA00022475"/>
    </source>
</evidence>
<dbReference type="GO" id="GO:0071732">
    <property type="term" value="P:cellular response to nitric oxide"/>
    <property type="evidence" value="ECO:0007669"/>
    <property type="project" value="UniProtKB-ARBA"/>
</dbReference>
<dbReference type="InterPro" id="IPR052155">
    <property type="entry name" value="Biofilm_reg_signaling"/>
</dbReference>
<evidence type="ECO:0000256" key="5">
    <source>
        <dbReference type="ARBA" id="ARBA00022636"/>
    </source>
</evidence>
<dbReference type="InterPro" id="IPR000700">
    <property type="entry name" value="PAS-assoc_C"/>
</dbReference>
<dbReference type="Proteomes" id="UP000238220">
    <property type="component" value="Unassembled WGS sequence"/>
</dbReference>
<dbReference type="PROSITE" id="PS50112">
    <property type="entry name" value="PAS"/>
    <property type="match status" value="1"/>
</dbReference>
<evidence type="ECO:0000256" key="1">
    <source>
        <dbReference type="ARBA" id="ARBA00001946"/>
    </source>
</evidence>
<keyword evidence="5" id="KW-0973">c-di-GMP</keyword>
<evidence type="ECO:0000256" key="9">
    <source>
        <dbReference type="ARBA" id="ARBA00051114"/>
    </source>
</evidence>
<dbReference type="PANTHER" id="PTHR44757:SF2">
    <property type="entry name" value="BIOFILM ARCHITECTURE MAINTENANCE PROTEIN MBAA"/>
    <property type="match status" value="1"/>
</dbReference>
<accession>A0A2S5TKF6</accession>
<dbReference type="InterPro" id="IPR000160">
    <property type="entry name" value="GGDEF_dom"/>
</dbReference>
<dbReference type="SUPFAM" id="SSF141868">
    <property type="entry name" value="EAL domain-like"/>
    <property type="match status" value="1"/>
</dbReference>
<feature type="transmembrane region" description="Helical" evidence="11">
    <location>
        <begin position="224"/>
        <end position="242"/>
    </location>
</feature>
<keyword evidence="7 11" id="KW-1133">Transmembrane helix</keyword>
<dbReference type="InterPro" id="IPR035919">
    <property type="entry name" value="EAL_sf"/>
</dbReference>
<dbReference type="SMART" id="SM01079">
    <property type="entry name" value="CHASE"/>
    <property type="match status" value="1"/>
</dbReference>
<feature type="region of interest" description="Disordered" evidence="10">
    <location>
        <begin position="1"/>
        <end position="20"/>
    </location>
</feature>
<dbReference type="InterPro" id="IPR001633">
    <property type="entry name" value="EAL_dom"/>
</dbReference>
<feature type="domain" description="EAL" evidence="15">
    <location>
        <begin position="849"/>
        <end position="1103"/>
    </location>
</feature>
<dbReference type="PANTHER" id="PTHR44757">
    <property type="entry name" value="DIGUANYLATE CYCLASE DGCP"/>
    <property type="match status" value="1"/>
</dbReference>
<evidence type="ECO:0000256" key="3">
    <source>
        <dbReference type="ARBA" id="ARBA00012282"/>
    </source>
</evidence>
<dbReference type="Gene3D" id="3.30.450.350">
    <property type="entry name" value="CHASE domain"/>
    <property type="match status" value="1"/>
</dbReference>
<sequence>MRILDLAGTAEGPSARRGGDEAGDWRRRFARPADTWAGIVWRLLALALSYLATGWLGLQLAQPPGYATAIWPPSGISLALLLLWGRGLWPGVWLGSLLLNCVVGYQVAGSLTLQGVLIAASIASGSSLQAVCGATLIRRHVGWPTMLDSGRDVLAFMLLGGMLACVIAPSVGTATLYFSGRVVPGDLLFTGFTWWVGDAMGVFLIAPLLVVWALERRRSWQRRLPTVVGSVAVSVLLGALVVQQTNLVENSRIRSAFGEQAQTVERGLAERLMGAERAVRTLGDFYQASSEVTSEDFIAFAGGQLLGTPGIRSLGWAPRLSGERYPVTYIMPRDGNMALLGHDLAADVGQQALLGELTASRAMAVSRALPAAVASGGGGVLAATPLGRLQRDGSWRIDGLVFALLQFDTLIEQVLGGSLPPGVEVALVDRGAAAERALLYGSAGRLPSRDANSLVHEGELAFGPARWSLQVVAGNAYLQAHRSLQAWVTQAGVFLFSGLLGGFLLVLTGRAARIEQLVGERTDELEQKNRALSGEVEQRQRSEAALRESEERFRGIFESASTGIAFANARGRILQSNAAFQAQLGYSAEALRSMDFPSLTHPEDAPREMELFREVESGRRDSYRIEKRFRAAGGRHAWADSTVSAIRSGDSRPQHYVVVCTDIEARKQAEARIRYLAQSDALTGLPNRSMLASRLGDVLAEARANRQPFAVMFIDIDRFKNINDSLGHGTGDTLLQEMSRRLGVCVRAGDTLARHGGDEFVVVLPQVHDAAQVSQVATKMLATVERPLTIDQHLLSVTCSIGIAMYPGDGEDAESLLKNADAAMYVAKSSGRNSFQFFTADMNARVREFLRVENDLRSALKNGEFRLHYQPQFDAASGEILAMEALIRWQHPQRGLLLAGQFIRVAEESGLIEEIGDWVLNEACRQAREWQRRGLKALPVSVNLSGFQLYRRDIVAKVGRALQSSGLEPRWLELEVTESVLMQDVARVAGILQEIRGMGVKLALDDFGTGYSSLAYLQRFPLSRLKVDQTFVRDISVDDNDAAICKAIIALARTLGLQVVAEGVETPQQLAFLREHRCDLVQGNLLGAAMAPQQLELLLGAQGPEESRGVSRGFRGVP</sequence>
<dbReference type="SMART" id="SM00267">
    <property type="entry name" value="GGDEF"/>
    <property type="match status" value="1"/>
</dbReference>
<dbReference type="AlphaFoldDB" id="A0A2S5TKF6"/>
<dbReference type="CDD" id="cd01948">
    <property type="entry name" value="EAL"/>
    <property type="match status" value="1"/>
</dbReference>
<dbReference type="SMART" id="SM00052">
    <property type="entry name" value="EAL"/>
    <property type="match status" value="1"/>
</dbReference>
<dbReference type="CDD" id="cd00130">
    <property type="entry name" value="PAS"/>
    <property type="match status" value="1"/>
</dbReference>
<dbReference type="Pfam" id="PF00563">
    <property type="entry name" value="EAL"/>
    <property type="match status" value="1"/>
</dbReference>
<dbReference type="InterPro" id="IPR013767">
    <property type="entry name" value="PAS_fold"/>
</dbReference>
<dbReference type="FunFam" id="3.30.70.270:FF:000001">
    <property type="entry name" value="Diguanylate cyclase domain protein"/>
    <property type="match status" value="1"/>
</dbReference>
<reference evidence="17 18" key="1">
    <citation type="submission" date="2018-02" db="EMBL/GenBank/DDBJ databases">
        <title>Genome sequencing of Solimonas sp. HR-BB.</title>
        <authorList>
            <person name="Lee Y."/>
            <person name="Jeon C.O."/>
        </authorList>
    </citation>
    <scope>NUCLEOTIDE SEQUENCE [LARGE SCALE GENOMIC DNA]</scope>
    <source>
        <strain evidence="17 18">HR-BB</strain>
    </source>
</reference>
<comment type="catalytic activity">
    <reaction evidence="9">
        <text>3',3'-c-di-GMP + H2O = 5'-phosphoguanylyl(3'-&gt;5')guanosine + H(+)</text>
        <dbReference type="Rhea" id="RHEA:24902"/>
        <dbReference type="ChEBI" id="CHEBI:15377"/>
        <dbReference type="ChEBI" id="CHEBI:15378"/>
        <dbReference type="ChEBI" id="CHEBI:58754"/>
        <dbReference type="ChEBI" id="CHEBI:58805"/>
        <dbReference type="EC" id="3.1.4.52"/>
    </reaction>
    <physiologicalReaction direction="left-to-right" evidence="9">
        <dbReference type="Rhea" id="RHEA:24903"/>
    </physiologicalReaction>
</comment>
<dbReference type="EC" id="3.1.4.52" evidence="3"/>
<feature type="transmembrane region" description="Helical" evidence="11">
    <location>
        <begin position="114"/>
        <end position="137"/>
    </location>
</feature>
<keyword evidence="18" id="KW-1185">Reference proteome</keyword>
<feature type="transmembrane region" description="Helical" evidence="11">
    <location>
        <begin position="192"/>
        <end position="212"/>
    </location>
</feature>
<protein>
    <recommendedName>
        <fullName evidence="3">cyclic-guanylate-specific phosphodiesterase</fullName>
        <ecNumber evidence="3">3.1.4.52</ecNumber>
    </recommendedName>
</protein>
<dbReference type="PROSITE" id="PS50113">
    <property type="entry name" value="PAC"/>
    <property type="match status" value="1"/>
</dbReference>
<evidence type="ECO:0000256" key="6">
    <source>
        <dbReference type="ARBA" id="ARBA00022692"/>
    </source>
</evidence>
<comment type="subcellular location">
    <subcellularLocation>
        <location evidence="2">Cell membrane</location>
        <topology evidence="2">Multi-pass membrane protein</topology>
    </subcellularLocation>
</comment>
<dbReference type="GO" id="GO:0071111">
    <property type="term" value="F:cyclic-guanylate-specific phosphodiesterase activity"/>
    <property type="evidence" value="ECO:0007669"/>
    <property type="project" value="UniProtKB-EC"/>
</dbReference>
<evidence type="ECO:0000313" key="18">
    <source>
        <dbReference type="Proteomes" id="UP000238220"/>
    </source>
</evidence>
<dbReference type="SUPFAM" id="SSF55073">
    <property type="entry name" value="Nucleotide cyclase"/>
    <property type="match status" value="1"/>
</dbReference>
<keyword evidence="8 11" id="KW-0472">Membrane</keyword>
<keyword evidence="6 11" id="KW-0812">Transmembrane</keyword>
<dbReference type="Gene3D" id="3.20.20.450">
    <property type="entry name" value="EAL domain"/>
    <property type="match status" value="1"/>
</dbReference>
<evidence type="ECO:0000256" key="8">
    <source>
        <dbReference type="ARBA" id="ARBA00023136"/>
    </source>
</evidence>
<evidence type="ECO:0000313" key="17">
    <source>
        <dbReference type="EMBL" id="PPE75268.1"/>
    </source>
</evidence>
<evidence type="ECO:0000259" key="13">
    <source>
        <dbReference type="PROSITE" id="PS50113"/>
    </source>
</evidence>
<organism evidence="17 18">
    <name type="scientific">Solimonas fluminis</name>
    <dbReference type="NCBI Taxonomy" id="2086571"/>
    <lineage>
        <taxon>Bacteria</taxon>
        <taxon>Pseudomonadati</taxon>
        <taxon>Pseudomonadota</taxon>
        <taxon>Gammaproteobacteria</taxon>
        <taxon>Nevskiales</taxon>
        <taxon>Nevskiaceae</taxon>
        <taxon>Solimonas</taxon>
    </lineage>
</organism>
<feature type="transmembrane region" description="Helical" evidence="11">
    <location>
        <begin position="36"/>
        <end position="58"/>
    </location>
</feature>
<dbReference type="Pfam" id="PF00989">
    <property type="entry name" value="PAS"/>
    <property type="match status" value="1"/>
</dbReference>
<feature type="domain" description="GGDEF" evidence="16">
    <location>
        <begin position="707"/>
        <end position="840"/>
    </location>
</feature>
<comment type="caution">
    <text evidence="17">The sequence shown here is derived from an EMBL/GenBank/DDBJ whole genome shotgun (WGS) entry which is preliminary data.</text>
</comment>
<feature type="domain" description="CHASE" evidence="14">
    <location>
        <begin position="323"/>
        <end position="414"/>
    </location>
</feature>
<feature type="transmembrane region" description="Helical" evidence="11">
    <location>
        <begin position="91"/>
        <end position="108"/>
    </location>
</feature>
<dbReference type="InterPro" id="IPR000014">
    <property type="entry name" value="PAS"/>
</dbReference>
<evidence type="ECO:0000259" key="16">
    <source>
        <dbReference type="PROSITE" id="PS50887"/>
    </source>
</evidence>
<proteinExistence type="predicted"/>
<dbReference type="RefSeq" id="WP_104229494.1">
    <property type="nucleotide sequence ID" value="NZ_PSNW01000002.1"/>
</dbReference>
<dbReference type="InterPro" id="IPR043128">
    <property type="entry name" value="Rev_trsase/Diguanyl_cyclase"/>
</dbReference>
<dbReference type="InterPro" id="IPR006189">
    <property type="entry name" value="CHASE_dom"/>
</dbReference>
<dbReference type="InterPro" id="IPR042240">
    <property type="entry name" value="CHASE_sf"/>
</dbReference>
<gene>
    <name evidence="17" type="ORF">C3942_06250</name>
</gene>
<evidence type="ECO:0000256" key="2">
    <source>
        <dbReference type="ARBA" id="ARBA00004651"/>
    </source>
</evidence>
<evidence type="ECO:0000256" key="7">
    <source>
        <dbReference type="ARBA" id="ARBA00022989"/>
    </source>
</evidence>
<dbReference type="PROSITE" id="PS50839">
    <property type="entry name" value="CHASE"/>
    <property type="match status" value="1"/>
</dbReference>
<dbReference type="SMART" id="SM00091">
    <property type="entry name" value="PAS"/>
    <property type="match status" value="1"/>
</dbReference>
<dbReference type="NCBIfam" id="TIGR00254">
    <property type="entry name" value="GGDEF"/>
    <property type="match status" value="1"/>
</dbReference>
<dbReference type="GO" id="GO:0005886">
    <property type="term" value="C:plasma membrane"/>
    <property type="evidence" value="ECO:0007669"/>
    <property type="project" value="UniProtKB-SubCell"/>
</dbReference>
<dbReference type="PROSITE" id="PS50883">
    <property type="entry name" value="EAL"/>
    <property type="match status" value="1"/>
</dbReference>
<keyword evidence="4" id="KW-1003">Cell membrane</keyword>
<comment type="cofactor">
    <cofactor evidence="1">
        <name>Mg(2+)</name>
        <dbReference type="ChEBI" id="CHEBI:18420"/>
    </cofactor>
</comment>
<dbReference type="OrthoDB" id="8553030at2"/>
<dbReference type="InterPro" id="IPR007895">
    <property type="entry name" value="MASE1"/>
</dbReference>
<name>A0A2S5TKF6_9GAMM</name>
<dbReference type="InterPro" id="IPR001610">
    <property type="entry name" value="PAC"/>
</dbReference>
<dbReference type="Pfam" id="PF05231">
    <property type="entry name" value="MASE1"/>
    <property type="match status" value="1"/>
</dbReference>
<dbReference type="NCBIfam" id="TIGR00229">
    <property type="entry name" value="sensory_box"/>
    <property type="match status" value="1"/>
</dbReference>
<evidence type="ECO:0000256" key="11">
    <source>
        <dbReference type="SAM" id="Phobius"/>
    </source>
</evidence>
<dbReference type="InterPro" id="IPR035965">
    <property type="entry name" value="PAS-like_dom_sf"/>
</dbReference>
<feature type="domain" description="PAC" evidence="13">
    <location>
        <begin position="623"/>
        <end position="675"/>
    </location>
</feature>
<dbReference type="Gene3D" id="3.30.450.20">
    <property type="entry name" value="PAS domain"/>
    <property type="match status" value="1"/>
</dbReference>
<evidence type="ECO:0000259" key="15">
    <source>
        <dbReference type="PROSITE" id="PS50883"/>
    </source>
</evidence>
<dbReference type="Pfam" id="PF00990">
    <property type="entry name" value="GGDEF"/>
    <property type="match status" value="1"/>
</dbReference>
<dbReference type="SUPFAM" id="SSF55785">
    <property type="entry name" value="PYP-like sensor domain (PAS domain)"/>
    <property type="match status" value="1"/>
</dbReference>